<evidence type="ECO:0000313" key="7">
    <source>
        <dbReference type="EMBL" id="QCT01273.1"/>
    </source>
</evidence>
<dbReference type="Proteomes" id="UP000300879">
    <property type="component" value="Chromosome"/>
</dbReference>
<keyword evidence="9" id="KW-1185">Reference proteome</keyword>
<dbReference type="GO" id="GO:0004803">
    <property type="term" value="F:transposase activity"/>
    <property type="evidence" value="ECO:0007669"/>
    <property type="project" value="InterPro"/>
</dbReference>
<dbReference type="PANTHER" id="PTHR33258:SF1">
    <property type="entry name" value="TRANSPOSASE INSL FOR INSERTION SEQUENCE ELEMENT IS186A-RELATED"/>
    <property type="match status" value="1"/>
</dbReference>
<dbReference type="NCBIfam" id="NF033592">
    <property type="entry name" value="transpos_IS4_1"/>
    <property type="match status" value="1"/>
</dbReference>
<reference evidence="7 9" key="1">
    <citation type="submission" date="2019-05" db="EMBL/GenBank/DDBJ databases">
        <authorList>
            <person name="Chen C."/>
        </authorList>
    </citation>
    <scope>NUCLEOTIDE SEQUENCE [LARGE SCALE GENOMIC DNA]</scope>
    <source>
        <strain evidence="7 9">HB172198</strain>
    </source>
</reference>
<dbReference type="OrthoDB" id="368860at2"/>
<dbReference type="Pfam" id="PF01609">
    <property type="entry name" value="DDE_Tnp_1"/>
    <property type="match status" value="1"/>
</dbReference>
<gene>
    <name evidence="7" type="ORF">E6C60_0550</name>
    <name evidence="8" type="ORF">E6C60_0748</name>
</gene>
<dbReference type="GO" id="GO:0003677">
    <property type="term" value="F:DNA binding"/>
    <property type="evidence" value="ECO:0007669"/>
    <property type="project" value="UniProtKB-KW"/>
</dbReference>
<dbReference type="EMBL" id="CP040396">
    <property type="protein sequence ID" value="QCT01469.1"/>
    <property type="molecule type" value="Genomic_DNA"/>
</dbReference>
<evidence type="ECO:0000259" key="6">
    <source>
        <dbReference type="Pfam" id="PF01609"/>
    </source>
</evidence>
<evidence type="ECO:0000313" key="9">
    <source>
        <dbReference type="Proteomes" id="UP000300879"/>
    </source>
</evidence>
<dbReference type="AlphaFoldDB" id="A0A4P8XGL6"/>
<dbReference type="InterPro" id="IPR047952">
    <property type="entry name" value="Transpos_IS4"/>
</dbReference>
<keyword evidence="5" id="KW-0472">Membrane</keyword>
<keyword evidence="2" id="KW-0815">Transposition</keyword>
<evidence type="ECO:0000256" key="2">
    <source>
        <dbReference type="ARBA" id="ARBA00022578"/>
    </source>
</evidence>
<name>A0A4P8XGL6_9BACL</name>
<organism evidence="7 9">
    <name type="scientific">Paenibacillus algicola</name>
    <dbReference type="NCBI Taxonomy" id="2565926"/>
    <lineage>
        <taxon>Bacteria</taxon>
        <taxon>Bacillati</taxon>
        <taxon>Bacillota</taxon>
        <taxon>Bacilli</taxon>
        <taxon>Bacillales</taxon>
        <taxon>Paenibacillaceae</taxon>
        <taxon>Paenibacillus</taxon>
    </lineage>
</organism>
<evidence type="ECO:0000256" key="1">
    <source>
        <dbReference type="ARBA" id="ARBA00010075"/>
    </source>
</evidence>
<dbReference type="SUPFAM" id="SSF53098">
    <property type="entry name" value="Ribonuclease H-like"/>
    <property type="match status" value="1"/>
</dbReference>
<dbReference type="RefSeq" id="WP_138224354.1">
    <property type="nucleotide sequence ID" value="NZ_CP040396.1"/>
</dbReference>
<evidence type="ECO:0000256" key="4">
    <source>
        <dbReference type="ARBA" id="ARBA00023172"/>
    </source>
</evidence>
<keyword evidence="4" id="KW-0233">DNA recombination</keyword>
<accession>A0A4P8XGL6</accession>
<sequence>MKNTNTILPILQTLLTTEEVDHIVQATGYVDKARKFTVHHLLQYWCAAASEEWSGYRSGADRAVRSGLSPVHYSCFSGKAAEVPFEIFKELFHLLVRKCNRETRRKLALPKELLLIDSTTITVGKTRLPWAPYHGERAAVKLHVALRALNGQPLSVTETVGSKHDSPVCETLENIDFILVMDRAYGKLERLDRYKQEGQSFVIRLRDNVHIEKPYTLRRQSQADSSVIGDFTCQLGTPQCRSTQRHRVVIFRDFEGREIRVVTDLMSISAEQIALIYKARWQIEVFFRWIKQHLNIPTLFGTTENAVYGQLFCALIVFVLLKWLFDGTRHGVPRHANLSFVRFARLLLLNDLSAEWLIRIQRLMSCFSRLS</sequence>
<dbReference type="EMBL" id="CP040396">
    <property type="protein sequence ID" value="QCT01273.1"/>
    <property type="molecule type" value="Genomic_DNA"/>
</dbReference>
<protein>
    <submittedName>
        <fullName evidence="7">Transposase of IS5377-like element</fullName>
    </submittedName>
</protein>
<dbReference type="PANTHER" id="PTHR33258">
    <property type="entry name" value="TRANSPOSASE INSL FOR INSERTION SEQUENCE ELEMENT IS186A-RELATED"/>
    <property type="match status" value="1"/>
</dbReference>
<evidence type="ECO:0000256" key="5">
    <source>
        <dbReference type="SAM" id="Phobius"/>
    </source>
</evidence>
<dbReference type="InterPro" id="IPR002559">
    <property type="entry name" value="Transposase_11"/>
</dbReference>
<keyword evidence="3" id="KW-0238">DNA-binding</keyword>
<proteinExistence type="inferred from homology"/>
<dbReference type="KEGG" id="palo:E6C60_0748"/>
<feature type="transmembrane region" description="Helical" evidence="5">
    <location>
        <begin position="307"/>
        <end position="325"/>
    </location>
</feature>
<evidence type="ECO:0000256" key="3">
    <source>
        <dbReference type="ARBA" id="ARBA00023125"/>
    </source>
</evidence>
<feature type="domain" description="Transposase IS4-like" evidence="6">
    <location>
        <begin position="110"/>
        <end position="319"/>
    </location>
</feature>
<dbReference type="KEGG" id="palo:E6C60_0550"/>
<keyword evidence="5" id="KW-0812">Transmembrane</keyword>
<dbReference type="InterPro" id="IPR012337">
    <property type="entry name" value="RNaseH-like_sf"/>
</dbReference>
<comment type="similarity">
    <text evidence="1">Belongs to the transposase 11 family.</text>
</comment>
<evidence type="ECO:0000313" key="8">
    <source>
        <dbReference type="EMBL" id="QCT01469.1"/>
    </source>
</evidence>
<dbReference type="GO" id="GO:0006313">
    <property type="term" value="P:DNA transposition"/>
    <property type="evidence" value="ECO:0007669"/>
    <property type="project" value="InterPro"/>
</dbReference>
<keyword evidence="5" id="KW-1133">Transmembrane helix</keyword>